<proteinExistence type="predicted"/>
<organism evidence="3 4">
    <name type="scientific">Xylaria hypoxylon</name>
    <dbReference type="NCBI Taxonomy" id="37992"/>
    <lineage>
        <taxon>Eukaryota</taxon>
        <taxon>Fungi</taxon>
        <taxon>Dikarya</taxon>
        <taxon>Ascomycota</taxon>
        <taxon>Pezizomycotina</taxon>
        <taxon>Sordariomycetes</taxon>
        <taxon>Xylariomycetidae</taxon>
        <taxon>Xylariales</taxon>
        <taxon>Xylariaceae</taxon>
        <taxon>Xylaria</taxon>
    </lineage>
</organism>
<feature type="compositionally biased region" description="Acidic residues" evidence="1">
    <location>
        <begin position="56"/>
        <end position="75"/>
    </location>
</feature>
<feature type="domain" description="Heterokaryon incompatibility" evidence="2">
    <location>
        <begin position="325"/>
        <end position="485"/>
    </location>
</feature>
<evidence type="ECO:0000256" key="1">
    <source>
        <dbReference type="SAM" id="MobiDB-lite"/>
    </source>
</evidence>
<dbReference type="Pfam" id="PF06985">
    <property type="entry name" value="HET"/>
    <property type="match status" value="1"/>
</dbReference>
<name>A0A4Z0ZB46_9PEZI</name>
<dbReference type="EMBL" id="SKBN01000023">
    <property type="protein sequence ID" value="TGJ86726.1"/>
    <property type="molecule type" value="Genomic_DNA"/>
</dbReference>
<dbReference type="InterPro" id="IPR010730">
    <property type="entry name" value="HET"/>
</dbReference>
<evidence type="ECO:0000313" key="4">
    <source>
        <dbReference type="Proteomes" id="UP000297716"/>
    </source>
</evidence>
<dbReference type="Proteomes" id="UP000297716">
    <property type="component" value="Unassembled WGS sequence"/>
</dbReference>
<reference evidence="3 4" key="1">
    <citation type="submission" date="2019-03" db="EMBL/GenBank/DDBJ databases">
        <title>Draft genome sequence of Xylaria hypoxylon DSM 108379, a ubiquitous saprotrophic-parasitic fungi on hardwood.</title>
        <authorList>
            <person name="Buettner E."/>
            <person name="Leonhardt S."/>
            <person name="Gebauer A.M."/>
            <person name="Liers C."/>
            <person name="Hofrichter M."/>
            <person name="Kellner H."/>
        </authorList>
    </citation>
    <scope>NUCLEOTIDE SEQUENCE [LARGE SCALE GENOMIC DNA]</scope>
    <source>
        <strain evidence="3 4">DSM 108379</strain>
    </source>
</reference>
<dbReference type="STRING" id="37992.A0A4Z0ZB46"/>
<feature type="compositionally biased region" description="Acidic residues" evidence="1">
    <location>
        <begin position="34"/>
        <end position="45"/>
    </location>
</feature>
<feature type="compositionally biased region" description="Basic and acidic residues" evidence="1">
    <location>
        <begin position="91"/>
        <end position="106"/>
    </location>
</feature>
<comment type="caution">
    <text evidence="3">The sequence shown here is derived from an EMBL/GenBank/DDBJ whole genome shotgun (WGS) entry which is preliminary data.</text>
</comment>
<evidence type="ECO:0000313" key="3">
    <source>
        <dbReference type="EMBL" id="TGJ86726.1"/>
    </source>
</evidence>
<gene>
    <name evidence="3" type="ORF">E0Z10_g2075</name>
</gene>
<dbReference type="AlphaFoldDB" id="A0A4Z0ZB46"/>
<sequence>MIFNNLLGKKRGQVKNTTDDGKDVSNDDGTTGQDSEEVSESDDSSDESHHKKNAVDDNEDSDSSENPESDSDSDEVQFNANAYSRTGSSNSKEKFSIEQEDNRDSSSKVQAYAHLATDPFYARFFRVHGRTTAAFRDMAILSDTWTLVPDNAFASDFLGNIEYRDENELPHNSKLCETCAGLRVLALNFNHTTTTLEIAKNAKSCQLCGMLHRLLGTAPQGKLDITKNGTYLEIRGQRILRLSVAPQAAATHDGVQVAFPTLFKQRSSKYFELLRAWIRNCNNGHRDCCHRSDMALPTRVLDVGSREDSNSLCLYRTKPNQTGKYITLSHRWGDPKAHPTFCTYHCNVNSFLSGIAFDELPKTFQDAVTVTRALGIRYLWIDSLCIIQSHQGCSDACGRSNDWVTEAPAMGKYYSSSYLTIAATSAQGSSYGFLGPRPDMPYVALMDQGSSGPHQHPLYICEAIDDFHSHVDLAELNHRGWVFQERALSRRTIHFAAKQTYWECGGDNSGSGGEVRCETLAQMQNPNSSLLSDPLFPESVMERSDSNQVRLFEILFERYATLALTVSSDRAIAIAGLTQRLASAFACKETYGVFSKFPERCLLWRRGMKPARGMRRISKLSAEGSRGKGVPSWSWMAYEGEISYWKIPFGSVEWSDTVHFPSAGHVLKVLARRFVRAEGELVFDKQDRSHSQKLRCVIVGRTTENEVQKKHCYVLVIAPVSSGGPKGKYERVGVGYIPKRCVSDQAFEVKVV</sequence>
<dbReference type="PANTHER" id="PTHR33112:SF10">
    <property type="entry name" value="TOL"/>
    <property type="match status" value="1"/>
</dbReference>
<feature type="region of interest" description="Disordered" evidence="1">
    <location>
        <begin position="1"/>
        <end position="108"/>
    </location>
</feature>
<evidence type="ECO:0000259" key="2">
    <source>
        <dbReference type="Pfam" id="PF06985"/>
    </source>
</evidence>
<accession>A0A4Z0ZB46</accession>
<dbReference type="OrthoDB" id="5125733at2759"/>
<feature type="compositionally biased region" description="Polar residues" evidence="1">
    <location>
        <begin position="76"/>
        <end position="90"/>
    </location>
</feature>
<keyword evidence="4" id="KW-1185">Reference proteome</keyword>
<protein>
    <recommendedName>
        <fullName evidence="2">Heterokaryon incompatibility domain-containing protein</fullName>
    </recommendedName>
</protein>
<dbReference type="PANTHER" id="PTHR33112">
    <property type="entry name" value="DOMAIN PROTEIN, PUTATIVE-RELATED"/>
    <property type="match status" value="1"/>
</dbReference>
<feature type="compositionally biased region" description="Basic and acidic residues" evidence="1">
    <location>
        <begin position="46"/>
        <end position="55"/>
    </location>
</feature>